<dbReference type="InterPro" id="IPR001878">
    <property type="entry name" value="Znf_CCHC"/>
</dbReference>
<protein>
    <recommendedName>
        <fullName evidence="8">Zinc finger CCHC domain-containing protein 7</fullName>
    </recommendedName>
    <alternativeName>
        <fullName evidence="9">TRAMP-like complex RNA-binding factor ZCCHC7</fullName>
    </alternativeName>
</protein>
<evidence type="ECO:0000313" key="16">
    <source>
        <dbReference type="Proteomes" id="UP001175271"/>
    </source>
</evidence>
<dbReference type="Gene3D" id="4.10.60.10">
    <property type="entry name" value="Zinc finger, CCHC-type"/>
    <property type="match status" value="2"/>
</dbReference>
<feature type="domain" description="Cytochrome c" evidence="14">
    <location>
        <begin position="1084"/>
        <end position="1206"/>
    </location>
</feature>
<gene>
    <name evidence="15" type="ORF">QR680_010490</name>
</gene>
<dbReference type="EMBL" id="JAUCMV010000001">
    <property type="protein sequence ID" value="KAK0427927.1"/>
    <property type="molecule type" value="Genomic_DNA"/>
</dbReference>
<feature type="compositionally biased region" description="Polar residues" evidence="12">
    <location>
        <begin position="341"/>
        <end position="352"/>
    </location>
</feature>
<evidence type="ECO:0000256" key="3">
    <source>
        <dbReference type="ARBA" id="ARBA00022737"/>
    </source>
</evidence>
<dbReference type="InterPro" id="IPR009056">
    <property type="entry name" value="Cyt_c-like_dom"/>
</dbReference>
<dbReference type="GO" id="GO:0071031">
    <property type="term" value="P:nuclear mRNA surveillance of mRNA 3'-end processing"/>
    <property type="evidence" value="ECO:0007669"/>
    <property type="project" value="TreeGrafter"/>
</dbReference>
<evidence type="ECO:0000259" key="14">
    <source>
        <dbReference type="PROSITE" id="PS51007"/>
    </source>
</evidence>
<feature type="compositionally biased region" description="Basic and acidic residues" evidence="12">
    <location>
        <begin position="545"/>
        <end position="564"/>
    </location>
</feature>
<evidence type="ECO:0000256" key="7">
    <source>
        <dbReference type="ARBA" id="ARBA00023242"/>
    </source>
</evidence>
<feature type="compositionally biased region" description="Low complexity" evidence="12">
    <location>
        <begin position="353"/>
        <end position="367"/>
    </location>
</feature>
<dbReference type="GO" id="GO:0003723">
    <property type="term" value="F:RNA binding"/>
    <property type="evidence" value="ECO:0007669"/>
    <property type="project" value="TreeGrafter"/>
</dbReference>
<dbReference type="GO" id="GO:0071037">
    <property type="term" value="P:nuclear polyadenylation-dependent snRNA catabolic process"/>
    <property type="evidence" value="ECO:0007669"/>
    <property type="project" value="TreeGrafter"/>
</dbReference>
<dbReference type="GO" id="GO:0071039">
    <property type="term" value="P:nuclear polyadenylation-dependent CUT catabolic process"/>
    <property type="evidence" value="ECO:0007669"/>
    <property type="project" value="TreeGrafter"/>
</dbReference>
<proteinExistence type="predicted"/>
<keyword evidence="11" id="KW-0349">Heme</keyword>
<feature type="compositionally biased region" description="Polar residues" evidence="12">
    <location>
        <begin position="1028"/>
        <end position="1046"/>
    </location>
</feature>
<dbReference type="GO" id="GO:0071038">
    <property type="term" value="P:TRAMP-dependent tRNA surveillance pathway"/>
    <property type="evidence" value="ECO:0007669"/>
    <property type="project" value="TreeGrafter"/>
</dbReference>
<sequence>MRPTEPGEAIERREESEEVLIGEWNEKARQRNYREERTLEETEHEKATKIEVQNQRAIPVLLVAMPSGRRRGASERRSEERDVDEPVFYMHGYLANESRQRDRNGALMQNIVKQTSFKIVRYKERVLPHIKAKISPLYVKNLVIEDSNRFYAIVMETDDLEKNVQDVIRREHSKCKQTFNPGLTQAVLVKNRHDQFMRGLVYHIGDNYVEIYLVDTGATVSVPAGQTYLVPKGNPILHVPPMAIRFALDEFADDFPLTNEECQNLIQYVKNKNLFIKIRTVLDGDVGGFKVHMYAGHNGQNDDIRMMLFNRNFRNMNPQEMAPRERSPPPGDGNRLALQARNRSPQPQSHTGPSRLTSREPSPSTSSGRRRRDLNRQKCFYCGELGHFESYCQKKRNEIMGGNMDELPRYAVIGNERQVRRYEDTYRRQNNLPRTAYVPPPIMRNSDGHRRNDSYRGGRGGSTLGPPRPPLTFERRRSDTLDKTESSSSYSEGQETASEEAFYQSDESDSITKEHISKAAVVDVIEEKPALEEEDFVEDGTSVEGGHDKLRESAGTKEVNDPKQPEPGPQDDEDDRKDQESSEEKVLKRKEVEESDVPAPASHSEKEESTEQSGVDVKRTSTSSQEAVPEDELVAKDGDLMAYVGVIETAPDDVVDIKAKELKAEENRTPLSTKEQHAPAPQEETQIENYVYDAKAPLECLSSADIADYDNPAKEDVPDPGAFSFFSRELNLEPEKPDVAPSGSETLRDSKKRQSTDFAPSVRQLFSAFRVAPEQKVEEASKEFNLISWNKSEHAGITKNIKEEEKVVSTVEISEGDRKKDEEDLVEEKFVDPYRPTLFKLDEAELERYDSEIGRTELAATKVNKAAIAKTAKDVEEDVCVKEEEHQKVSQNKKGVESHIDKPADVEPVTMKDNANVKEDQNAEPNEVKVETTAEGKDEGSGAFEVEVKSGVFQVDAIEEVIEDVKKEGGQVEDSGTEPQIQSELRNQEELKTPTCSSDVSKKTTTKPPRPTVKVRKLASDHCDLTSYEPTSTDGTSQEIPATLQSPILEEESEEAKVDPAEDDWFDHTPAEEAGPSKPKEEPKEVVKGYNVFQQPRRTPPGPTIATALESYFVQKKCFYCHEEGHFRNQCPKKACFKCRGHGHMAKQCTSVNGVRQRLEGIGFANVHAYADPEDQNQNGPRSSSAAIAESDSESPKIAAYVQPFTFPPLPTSRPSRLCRQLPDSAAVHVPSSESSYPTAIHFPSPPDVSSTESADTSAASDSTSAADSRASPGELDSPLRRSPIVIQLLSTVIGNGYLNGE</sequence>
<dbReference type="PROSITE" id="PS50158">
    <property type="entry name" value="ZF_CCHC"/>
    <property type="match status" value="3"/>
</dbReference>
<evidence type="ECO:0000256" key="9">
    <source>
        <dbReference type="ARBA" id="ARBA00043023"/>
    </source>
</evidence>
<name>A0AA39IP88_9BILA</name>
<feature type="region of interest" description="Disordered" evidence="12">
    <location>
        <begin position="319"/>
        <end position="372"/>
    </location>
</feature>
<feature type="region of interest" description="Disordered" evidence="12">
    <location>
        <begin position="664"/>
        <end position="684"/>
    </location>
</feature>
<dbReference type="GO" id="GO:0008270">
    <property type="term" value="F:zinc ion binding"/>
    <property type="evidence" value="ECO:0007669"/>
    <property type="project" value="UniProtKB-KW"/>
</dbReference>
<dbReference type="GO" id="GO:0019899">
    <property type="term" value="F:enzyme binding"/>
    <property type="evidence" value="ECO:0007669"/>
    <property type="project" value="UniProtKB-ARBA"/>
</dbReference>
<dbReference type="Pfam" id="PF00098">
    <property type="entry name" value="zf-CCHC"/>
    <property type="match status" value="1"/>
</dbReference>
<feature type="compositionally biased region" description="Basic and acidic residues" evidence="12">
    <location>
        <begin position="746"/>
        <end position="755"/>
    </location>
</feature>
<dbReference type="GO" id="GO:0071035">
    <property type="term" value="P:nuclear polyadenylation-dependent rRNA catabolic process"/>
    <property type="evidence" value="ECO:0007669"/>
    <property type="project" value="TreeGrafter"/>
</dbReference>
<dbReference type="GO" id="GO:0020037">
    <property type="term" value="F:heme binding"/>
    <property type="evidence" value="ECO:0007669"/>
    <property type="project" value="InterPro"/>
</dbReference>
<feature type="region of interest" description="Disordered" evidence="12">
    <location>
        <begin position="1229"/>
        <end position="1281"/>
    </location>
</feature>
<dbReference type="GO" id="GO:0071036">
    <property type="term" value="P:nuclear polyadenylation-dependent snoRNA catabolic process"/>
    <property type="evidence" value="ECO:0007669"/>
    <property type="project" value="TreeGrafter"/>
</dbReference>
<evidence type="ECO:0000256" key="10">
    <source>
        <dbReference type="PROSITE-ProRule" id="PRU00047"/>
    </source>
</evidence>
<evidence type="ECO:0000256" key="8">
    <source>
        <dbReference type="ARBA" id="ARBA00041190"/>
    </source>
</evidence>
<feature type="region of interest" description="Disordered" evidence="12">
    <location>
        <begin position="884"/>
        <end position="943"/>
    </location>
</feature>
<feature type="region of interest" description="Disordered" evidence="12">
    <location>
        <begin position="1172"/>
        <end position="1192"/>
    </location>
</feature>
<feature type="region of interest" description="Disordered" evidence="12">
    <location>
        <begin position="728"/>
        <end position="758"/>
    </location>
</feature>
<evidence type="ECO:0000256" key="1">
    <source>
        <dbReference type="ARBA" id="ARBA00004123"/>
    </source>
</evidence>
<evidence type="ECO:0000256" key="11">
    <source>
        <dbReference type="PROSITE-ProRule" id="PRU00433"/>
    </source>
</evidence>
<keyword evidence="2 11" id="KW-0479">Metal-binding</keyword>
<dbReference type="InterPro" id="IPR035437">
    <property type="entry name" value="SNase_OB-fold_sf"/>
</dbReference>
<evidence type="ECO:0000256" key="4">
    <source>
        <dbReference type="ARBA" id="ARBA00022771"/>
    </source>
</evidence>
<evidence type="ECO:0000313" key="15">
    <source>
        <dbReference type="EMBL" id="KAK0427927.1"/>
    </source>
</evidence>
<dbReference type="GO" id="GO:0005737">
    <property type="term" value="C:cytoplasm"/>
    <property type="evidence" value="ECO:0007669"/>
    <property type="project" value="UniProtKB-ARBA"/>
</dbReference>
<keyword evidence="3" id="KW-0677">Repeat</keyword>
<feature type="compositionally biased region" description="Polar residues" evidence="12">
    <location>
        <begin position="486"/>
        <end position="496"/>
    </location>
</feature>
<dbReference type="SUPFAM" id="SSF63748">
    <property type="entry name" value="Tudor/PWWP/MBT"/>
    <property type="match status" value="1"/>
</dbReference>
<evidence type="ECO:0000256" key="6">
    <source>
        <dbReference type="ARBA" id="ARBA00023004"/>
    </source>
</evidence>
<evidence type="ECO:0000259" key="13">
    <source>
        <dbReference type="PROSITE" id="PS50158"/>
    </source>
</evidence>
<dbReference type="Pfam" id="PF00567">
    <property type="entry name" value="TUDOR"/>
    <property type="match status" value="1"/>
</dbReference>
<dbReference type="InterPro" id="IPR051644">
    <property type="entry name" value="TRAMP_AT-DNA-binding"/>
</dbReference>
<dbReference type="InterPro" id="IPR002999">
    <property type="entry name" value="Tudor"/>
</dbReference>
<feature type="compositionally biased region" description="Basic and acidic residues" evidence="12">
    <location>
        <begin position="473"/>
        <end position="485"/>
    </location>
</feature>
<feature type="region of interest" description="Disordered" evidence="12">
    <location>
        <begin position="965"/>
        <end position="1086"/>
    </location>
</feature>
<dbReference type="PANTHER" id="PTHR46543">
    <property type="entry name" value="ZINC FINGER CCHC DOMAIN-CONTAINING PROTEIN 7"/>
    <property type="match status" value="1"/>
</dbReference>
<dbReference type="SUPFAM" id="SSF57756">
    <property type="entry name" value="Retrovirus zinc finger-like domains"/>
    <property type="match status" value="2"/>
</dbReference>
<reference evidence="15" key="1">
    <citation type="submission" date="2023-06" db="EMBL/GenBank/DDBJ databases">
        <title>Genomic analysis of the entomopathogenic nematode Steinernema hermaphroditum.</title>
        <authorList>
            <person name="Schwarz E.M."/>
            <person name="Heppert J.K."/>
            <person name="Baniya A."/>
            <person name="Schwartz H.T."/>
            <person name="Tan C.-H."/>
            <person name="Antoshechkin I."/>
            <person name="Sternberg P.W."/>
            <person name="Goodrich-Blair H."/>
            <person name="Dillman A.R."/>
        </authorList>
    </citation>
    <scope>NUCLEOTIDE SEQUENCE</scope>
    <source>
        <strain evidence="15">PS9179</strain>
        <tissue evidence="15">Whole animal</tissue>
    </source>
</reference>
<dbReference type="Gene3D" id="2.40.50.90">
    <property type="match status" value="1"/>
</dbReference>
<dbReference type="SMART" id="SM00343">
    <property type="entry name" value="ZnF_C2HC"/>
    <property type="match status" value="3"/>
</dbReference>
<feature type="compositionally biased region" description="Basic and acidic residues" evidence="12">
    <location>
        <begin position="884"/>
        <end position="905"/>
    </location>
</feature>
<comment type="caution">
    <text evidence="15">The sequence shown here is derived from an EMBL/GenBank/DDBJ whole genome shotgun (WGS) entry which is preliminary data.</text>
</comment>
<keyword evidence="16" id="KW-1185">Reference proteome</keyword>
<feature type="domain" description="CCHC-type" evidence="13">
    <location>
        <begin position="378"/>
        <end position="394"/>
    </location>
</feature>
<dbReference type="GO" id="GO:0031499">
    <property type="term" value="C:TRAMP complex"/>
    <property type="evidence" value="ECO:0007669"/>
    <property type="project" value="TreeGrafter"/>
</dbReference>
<dbReference type="PANTHER" id="PTHR46543:SF1">
    <property type="entry name" value="ZINC FINGER CCHC DOMAIN-CONTAINING PROTEIN 7"/>
    <property type="match status" value="1"/>
</dbReference>
<feature type="compositionally biased region" description="Basic and acidic residues" evidence="12">
    <location>
        <begin position="446"/>
        <end position="456"/>
    </location>
</feature>
<comment type="subcellular location">
    <subcellularLocation>
        <location evidence="1">Nucleus</location>
    </subcellularLocation>
</comment>
<feature type="compositionally biased region" description="Low complexity" evidence="12">
    <location>
        <begin position="1250"/>
        <end position="1272"/>
    </location>
</feature>
<feature type="region of interest" description="Disordered" evidence="12">
    <location>
        <begin position="424"/>
        <end position="509"/>
    </location>
</feature>
<dbReference type="GO" id="GO:0009055">
    <property type="term" value="F:electron transfer activity"/>
    <property type="evidence" value="ECO:0007669"/>
    <property type="project" value="InterPro"/>
</dbReference>
<feature type="region of interest" description="Disordered" evidence="12">
    <location>
        <begin position="526"/>
        <end position="633"/>
    </location>
</feature>
<dbReference type="Proteomes" id="UP001175271">
    <property type="component" value="Unassembled WGS sequence"/>
</dbReference>
<feature type="domain" description="CCHC-type" evidence="13">
    <location>
        <begin position="1117"/>
        <end position="1133"/>
    </location>
</feature>
<accession>A0AA39IP88</accession>
<dbReference type="InterPro" id="IPR036875">
    <property type="entry name" value="Znf_CCHC_sf"/>
</dbReference>
<feature type="compositionally biased region" description="Basic and acidic residues" evidence="12">
    <location>
        <begin position="576"/>
        <end position="592"/>
    </location>
</feature>
<feature type="compositionally biased region" description="Basic and acidic residues" evidence="12">
    <location>
        <begin position="915"/>
        <end position="940"/>
    </location>
</feature>
<keyword evidence="5" id="KW-0862">Zinc</keyword>
<keyword evidence="4 10" id="KW-0863">Zinc-finger</keyword>
<keyword evidence="7" id="KW-0539">Nucleus</keyword>
<evidence type="ECO:0000256" key="2">
    <source>
        <dbReference type="ARBA" id="ARBA00022723"/>
    </source>
</evidence>
<feature type="compositionally biased region" description="Basic and acidic residues" evidence="12">
    <location>
        <begin position="1055"/>
        <end position="1071"/>
    </location>
</feature>
<dbReference type="PROSITE" id="PS51007">
    <property type="entry name" value="CYTC"/>
    <property type="match status" value="1"/>
</dbReference>
<evidence type="ECO:0000256" key="12">
    <source>
        <dbReference type="SAM" id="MobiDB-lite"/>
    </source>
</evidence>
<evidence type="ECO:0000256" key="5">
    <source>
        <dbReference type="ARBA" id="ARBA00022833"/>
    </source>
</evidence>
<organism evidence="15 16">
    <name type="scientific">Steinernema hermaphroditum</name>
    <dbReference type="NCBI Taxonomy" id="289476"/>
    <lineage>
        <taxon>Eukaryota</taxon>
        <taxon>Metazoa</taxon>
        <taxon>Ecdysozoa</taxon>
        <taxon>Nematoda</taxon>
        <taxon>Chromadorea</taxon>
        <taxon>Rhabditida</taxon>
        <taxon>Tylenchina</taxon>
        <taxon>Panagrolaimomorpha</taxon>
        <taxon>Strongyloidoidea</taxon>
        <taxon>Steinernematidae</taxon>
        <taxon>Steinernema</taxon>
    </lineage>
</organism>
<keyword evidence="6 11" id="KW-0408">Iron</keyword>
<feature type="domain" description="CCHC-type" evidence="13">
    <location>
        <begin position="1136"/>
        <end position="1151"/>
    </location>
</feature>